<keyword evidence="3" id="KW-1185">Reference proteome</keyword>
<organism evidence="2 3">
    <name type="scientific">Clonostachys chloroleuca</name>
    <dbReference type="NCBI Taxonomy" id="1926264"/>
    <lineage>
        <taxon>Eukaryota</taxon>
        <taxon>Fungi</taxon>
        <taxon>Dikarya</taxon>
        <taxon>Ascomycota</taxon>
        <taxon>Pezizomycotina</taxon>
        <taxon>Sordariomycetes</taxon>
        <taxon>Hypocreomycetidae</taxon>
        <taxon>Hypocreales</taxon>
        <taxon>Bionectriaceae</taxon>
        <taxon>Clonostachys</taxon>
    </lineage>
</organism>
<sequence length="230" mass="26074">MLDKTLRIISDLAGIDVVPVFDYDIAHVNVSGPSVPGLSPLPEDRVSKPAQKTNTEKPRAEDKNDSIISWHNDSYAFVCVTMLSDCTGMVGGETALRTADGNVIKGYAVVLQGRYIDHQALLTLGSTERVSMVTAFRARSSGVRDDTNLKLVRPISNIDELYNEYAQYRFGMLEDRFRRRRERVDQSILSKAPFDVKETRSFIREQIEFLEQMEEQIKEEDDCKKLYNGS</sequence>
<dbReference type="PANTHER" id="PTHR41677">
    <property type="entry name" value="YALI0B19030P"/>
    <property type="match status" value="1"/>
</dbReference>
<evidence type="ECO:0000313" key="2">
    <source>
        <dbReference type="EMBL" id="CAI6089656.1"/>
    </source>
</evidence>
<evidence type="ECO:0000313" key="3">
    <source>
        <dbReference type="Proteomes" id="UP001160390"/>
    </source>
</evidence>
<reference evidence="2" key="1">
    <citation type="submission" date="2023-01" db="EMBL/GenBank/DDBJ databases">
        <authorList>
            <person name="Piombo E."/>
        </authorList>
    </citation>
    <scope>NUCLEOTIDE SEQUENCE</scope>
</reference>
<feature type="region of interest" description="Disordered" evidence="1">
    <location>
        <begin position="36"/>
        <end position="63"/>
    </location>
</feature>
<dbReference type="AlphaFoldDB" id="A0AA35Q0M7"/>
<dbReference type="EMBL" id="CABFNP030001012">
    <property type="protein sequence ID" value="CAI6089656.1"/>
    <property type="molecule type" value="Genomic_DNA"/>
</dbReference>
<comment type="caution">
    <text evidence="2">The sequence shown here is derived from an EMBL/GenBank/DDBJ whole genome shotgun (WGS) entry which is preliminary data.</text>
</comment>
<feature type="compositionally biased region" description="Basic and acidic residues" evidence="1">
    <location>
        <begin position="54"/>
        <end position="63"/>
    </location>
</feature>
<protein>
    <submittedName>
        <fullName evidence="2">Uncharacterized protein</fullName>
    </submittedName>
</protein>
<evidence type="ECO:0000256" key="1">
    <source>
        <dbReference type="SAM" id="MobiDB-lite"/>
    </source>
</evidence>
<name>A0AA35Q0M7_9HYPO</name>
<dbReference type="Proteomes" id="UP001160390">
    <property type="component" value="Unassembled WGS sequence"/>
</dbReference>
<accession>A0AA35Q0M7</accession>
<gene>
    <name evidence="2" type="ORF">CCHLO57077_00001268</name>
</gene>
<dbReference type="PANTHER" id="PTHR41677:SF1">
    <property type="entry name" value="FE2OG DIOXYGENASE DOMAIN-CONTAINING PROTEIN"/>
    <property type="match status" value="1"/>
</dbReference>
<proteinExistence type="predicted"/>